<evidence type="ECO:0000313" key="2">
    <source>
        <dbReference type="Proteomes" id="UP001431963"/>
    </source>
</evidence>
<reference evidence="1" key="1">
    <citation type="submission" date="2024-02" db="EMBL/GenBank/DDBJ databases">
        <title>Genome sequences of strain Gemmobacter sp. JM10B15.</title>
        <authorList>
            <person name="Zhang M."/>
        </authorList>
    </citation>
    <scope>NUCLEOTIDE SEQUENCE</scope>
    <source>
        <strain evidence="1">JM10B15</strain>
    </source>
</reference>
<dbReference type="InterPro" id="IPR011049">
    <property type="entry name" value="Serralysin-like_metalloprot_C"/>
</dbReference>
<dbReference type="RefSeq" id="WP_335419784.1">
    <property type="nucleotide sequence ID" value="NZ_JBALHR010000002.1"/>
</dbReference>
<protein>
    <recommendedName>
        <fullName evidence="3">Hemolysin type calcium-binding protein</fullName>
    </recommendedName>
</protein>
<evidence type="ECO:0008006" key="3">
    <source>
        <dbReference type="Google" id="ProtNLM"/>
    </source>
</evidence>
<dbReference type="SUPFAM" id="SSF51120">
    <property type="entry name" value="beta-Roll"/>
    <property type="match status" value="3"/>
</dbReference>
<gene>
    <name evidence="1" type="ORF">V6590_03780</name>
</gene>
<comment type="caution">
    <text evidence="1">The sequence shown here is derived from an EMBL/GenBank/DDBJ whole genome shotgun (WGS) entry which is preliminary data.</text>
</comment>
<dbReference type="InterPro" id="IPR018511">
    <property type="entry name" value="Hemolysin-typ_Ca-bd_CS"/>
</dbReference>
<proteinExistence type="predicted"/>
<dbReference type="Gene3D" id="2.160.20.160">
    <property type="match status" value="2"/>
</dbReference>
<accession>A0ABU8BSK5</accession>
<keyword evidence="2" id="KW-1185">Reference proteome</keyword>
<evidence type="ECO:0000313" key="1">
    <source>
        <dbReference type="EMBL" id="MEH7827257.1"/>
    </source>
</evidence>
<dbReference type="PRINTS" id="PR00313">
    <property type="entry name" value="CABNDNGRPT"/>
</dbReference>
<sequence length="608" mass="64287">MRRLTYVPSPLSEQLAGSPLADRLAGLDGNDRLSGGTGDDFFLEGWARWTEPSVMRDGEIYLQLGSLHLFGRGSDTIDGGAGHDIVSYKGVAEGLRVDMTRGWVSTATGTDQLSRIEELWLSDGHDTVIGHGRMEVMLGGGSDLVQLNGFTRGLHGGDGRDVLELRSGAATKIEINLSDDSITWDGRRADVTGFEVFRAYGYLGITFIGNFSGEQFWGGAGNDTVADVGPQSRIFTGAGADNISGIGGTIDAGSGNDTITGNGGTYIAGYGDDTIIVERFAELVRAGFGADRLVLNAADFFLTAFMGPGSDTVEINGDGEFSGRLAGNGGSDDLILNGTVGITLGLSERQGLPDKGVTGFDDIYLRGASHVIDGKTGPITIHGSTGLYELSLEGHGIDIEFRPFDDVPRDDGHKVYLKGSGNVETGAGADLIGIAYNGGQATKVQAGGGNDRIHLVDVDNIDIQAEEGDDGLYLEECFAERLTAAMGRGHDTVSAFSDFTLIDLGTGNDMIETYEGVSGQIILGGGSDLFVHNKGVKEATITLQDFNVAQDQIEIAGVDALSDFTSIRQDGETLVIFLRHPDAQNETYGFYLRLDGLTADQITDAIFV</sequence>
<dbReference type="Pfam" id="PF00353">
    <property type="entry name" value="HemolysinCabind"/>
    <property type="match status" value="4"/>
</dbReference>
<dbReference type="Gene3D" id="2.150.10.10">
    <property type="entry name" value="Serralysin-like metalloprotease, C-terminal"/>
    <property type="match status" value="1"/>
</dbReference>
<organism evidence="1 2">
    <name type="scientific">Gemmobacter denitrificans</name>
    <dbReference type="NCBI Taxonomy" id="3123040"/>
    <lineage>
        <taxon>Bacteria</taxon>
        <taxon>Pseudomonadati</taxon>
        <taxon>Pseudomonadota</taxon>
        <taxon>Alphaproteobacteria</taxon>
        <taxon>Rhodobacterales</taxon>
        <taxon>Paracoccaceae</taxon>
        <taxon>Gemmobacter</taxon>
    </lineage>
</organism>
<dbReference type="PROSITE" id="PS00330">
    <property type="entry name" value="HEMOLYSIN_CALCIUM"/>
    <property type="match status" value="1"/>
</dbReference>
<dbReference type="EMBL" id="JBALHR010000002">
    <property type="protein sequence ID" value="MEH7827257.1"/>
    <property type="molecule type" value="Genomic_DNA"/>
</dbReference>
<dbReference type="InterPro" id="IPR001343">
    <property type="entry name" value="Hemolysn_Ca-bd"/>
</dbReference>
<name>A0ABU8BSK5_9RHOB</name>
<dbReference type="Proteomes" id="UP001431963">
    <property type="component" value="Unassembled WGS sequence"/>
</dbReference>